<feature type="region of interest" description="Disordered" evidence="2">
    <location>
        <begin position="1"/>
        <end position="110"/>
    </location>
</feature>
<gene>
    <name evidence="4" type="ORF">OHK93_007489</name>
</gene>
<dbReference type="GO" id="GO:0005524">
    <property type="term" value="F:ATP binding"/>
    <property type="evidence" value="ECO:0007669"/>
    <property type="project" value="UniProtKB-UniRule"/>
</dbReference>
<feature type="region of interest" description="Disordered" evidence="2">
    <location>
        <begin position="410"/>
        <end position="440"/>
    </location>
</feature>
<feature type="compositionally biased region" description="Polar residues" evidence="2">
    <location>
        <begin position="410"/>
        <end position="426"/>
    </location>
</feature>
<dbReference type="AlphaFoldDB" id="A0AA43QKK9"/>
<feature type="compositionally biased region" description="Acidic residues" evidence="2">
    <location>
        <begin position="88"/>
        <end position="103"/>
    </location>
</feature>
<keyword evidence="1" id="KW-0547">Nucleotide-binding</keyword>
<dbReference type="CDD" id="cd00180">
    <property type="entry name" value="PKc"/>
    <property type="match status" value="1"/>
</dbReference>
<feature type="compositionally biased region" description="Basic and acidic residues" evidence="2">
    <location>
        <begin position="1"/>
        <end position="14"/>
    </location>
</feature>
<dbReference type="InterPro" id="IPR000719">
    <property type="entry name" value="Prot_kinase_dom"/>
</dbReference>
<name>A0AA43QKK9_9LECA</name>
<feature type="region of interest" description="Disordered" evidence="2">
    <location>
        <begin position="558"/>
        <end position="597"/>
    </location>
</feature>
<reference evidence="4" key="1">
    <citation type="journal article" date="2023" name="Genome Biol. Evol.">
        <title>First Whole Genome Sequence and Flow Cytometry Genome Size Data for the Lichen-Forming Fungus Ramalina farinacea (Ascomycota).</title>
        <authorList>
            <person name="Llewellyn T."/>
            <person name="Mian S."/>
            <person name="Hill R."/>
            <person name="Leitch I.J."/>
            <person name="Gaya E."/>
        </authorList>
    </citation>
    <scope>NUCLEOTIDE SEQUENCE</scope>
    <source>
        <strain evidence="4">LIQ254RAFAR</strain>
    </source>
</reference>
<accession>A0AA43QKK9</accession>
<evidence type="ECO:0000259" key="3">
    <source>
        <dbReference type="PROSITE" id="PS50011"/>
    </source>
</evidence>
<comment type="caution">
    <text evidence="4">The sequence shown here is derived from an EMBL/GenBank/DDBJ whole genome shotgun (WGS) entry which is preliminary data.</text>
</comment>
<evidence type="ECO:0000256" key="1">
    <source>
        <dbReference type="PROSITE-ProRule" id="PRU10141"/>
    </source>
</evidence>
<evidence type="ECO:0000256" key="2">
    <source>
        <dbReference type="SAM" id="MobiDB-lite"/>
    </source>
</evidence>
<dbReference type="InterPro" id="IPR017441">
    <property type="entry name" value="Protein_kinase_ATP_BS"/>
</dbReference>
<dbReference type="PROSITE" id="PS00107">
    <property type="entry name" value="PROTEIN_KINASE_ATP"/>
    <property type="match status" value="1"/>
</dbReference>
<protein>
    <recommendedName>
        <fullName evidence="3">Protein kinase domain-containing protein</fullName>
    </recommendedName>
</protein>
<feature type="compositionally biased region" description="Low complexity" evidence="2">
    <location>
        <begin position="565"/>
        <end position="575"/>
    </location>
</feature>
<feature type="compositionally biased region" description="Gly residues" evidence="2">
    <location>
        <begin position="583"/>
        <end position="595"/>
    </location>
</feature>
<feature type="binding site" evidence="1">
    <location>
        <position position="471"/>
    </location>
    <ligand>
        <name>ATP</name>
        <dbReference type="ChEBI" id="CHEBI:30616"/>
    </ligand>
</feature>
<proteinExistence type="predicted"/>
<evidence type="ECO:0000313" key="4">
    <source>
        <dbReference type="EMBL" id="MDI1488215.1"/>
    </source>
</evidence>
<dbReference type="SMART" id="SM00220">
    <property type="entry name" value="S_TKc"/>
    <property type="match status" value="1"/>
</dbReference>
<dbReference type="PANTHER" id="PTHR24359:SF1">
    <property type="entry name" value="INHIBITOR OF NUCLEAR FACTOR KAPPA-B KINASE EPSILON SUBUNIT HOMOLOG 1-RELATED"/>
    <property type="match status" value="1"/>
</dbReference>
<dbReference type="Gene3D" id="1.10.510.10">
    <property type="entry name" value="Transferase(Phosphotransferase) domain 1"/>
    <property type="match status" value="2"/>
</dbReference>
<keyword evidence="1" id="KW-0067">ATP-binding</keyword>
<dbReference type="PROSITE" id="PS50011">
    <property type="entry name" value="PROTEIN_KINASE_DOM"/>
    <property type="match status" value="1"/>
</dbReference>
<dbReference type="PANTHER" id="PTHR24359">
    <property type="entry name" value="SERINE/THREONINE-PROTEIN KINASE SBK1"/>
    <property type="match status" value="1"/>
</dbReference>
<dbReference type="SUPFAM" id="SSF56112">
    <property type="entry name" value="Protein kinase-like (PK-like)"/>
    <property type="match status" value="1"/>
</dbReference>
<feature type="domain" description="Protein kinase" evidence="3">
    <location>
        <begin position="434"/>
        <end position="766"/>
    </location>
</feature>
<dbReference type="GO" id="GO:0004674">
    <property type="term" value="F:protein serine/threonine kinase activity"/>
    <property type="evidence" value="ECO:0007669"/>
    <property type="project" value="TreeGrafter"/>
</dbReference>
<organism evidence="4 5">
    <name type="scientific">Ramalina farinacea</name>
    <dbReference type="NCBI Taxonomy" id="258253"/>
    <lineage>
        <taxon>Eukaryota</taxon>
        <taxon>Fungi</taxon>
        <taxon>Dikarya</taxon>
        <taxon>Ascomycota</taxon>
        <taxon>Pezizomycotina</taxon>
        <taxon>Lecanoromycetes</taxon>
        <taxon>OSLEUM clade</taxon>
        <taxon>Lecanoromycetidae</taxon>
        <taxon>Lecanorales</taxon>
        <taxon>Lecanorineae</taxon>
        <taxon>Ramalinaceae</taxon>
        <taxon>Ramalina</taxon>
    </lineage>
</organism>
<dbReference type="Proteomes" id="UP001161017">
    <property type="component" value="Unassembled WGS sequence"/>
</dbReference>
<keyword evidence="5" id="KW-1185">Reference proteome</keyword>
<dbReference type="InterPro" id="IPR011009">
    <property type="entry name" value="Kinase-like_dom_sf"/>
</dbReference>
<feature type="compositionally biased region" description="Low complexity" evidence="2">
    <location>
        <begin position="78"/>
        <end position="87"/>
    </location>
</feature>
<sequence length="766" mass="86774">MPDEHQFTRSEQSKKTKLVISPGKPLSVPELFVSPAQDHGQESFSALVDDISIEDEKRNQELSQESLPESTYGELYPDTANSSSDDSSISEDTDLDGDIESGDQDSSPGLIFPEEISYELQVKCDDSVIDPLRKTLSLNDMGGYGKIKQQSIELIDQFYQATPTLDCLHFRGGHCIEVRNKEPRPQYAIASSKQWRNMCRKLLKDFTLGGIRHCELLITFVYSVLGREPMDLDEASESDEDTDLNKTAPKDSRPQQLRLAHKVRAMLRENINGQQYLSGVDFNAVTSPEMIQAVIGNCERLDDDEKADLTQAIVTRAKRLFTMFLVDQLDMKCLKKLLDKGFHDKNLLKQEGKRFKCCKHHHTQLQPHTLAQRPLMFPVFRFKPRAYINLRWNCIIPVLPVAVDQSERASNLSTTPSSGASNTKQDGITPGEEKKASATLGEGAHSQVYLVRVDRSHNRISKNRDELFALKEITSKHKPNREESMLDEIDSYKSPHLTKRLVSWIQSNKHCILFPLAECNLANYMKREKFSNEQNDIIWLLEQLHGLAGALVEIHTPKSNREEQTSSISHTHSSSGEQQLSPSGGGQDSDGGEGSYIGWHHDVKPENILYFSNTDTKQKTFQLCDYGSSKINQYRSLSHPTATPFGTRTYEPPETAFGSLSRPSDIWALGCVFLEIMTWVIKGYPGVEIFREARKGKRNFGSLTIDDAFWVMLPDLSTRLRGKVTEHIQALKDKAHNDDHSHFLDVLNLVEKMLHVKKRNVSKWPL</sequence>
<evidence type="ECO:0000313" key="5">
    <source>
        <dbReference type="Proteomes" id="UP001161017"/>
    </source>
</evidence>
<feature type="region of interest" description="Disordered" evidence="2">
    <location>
        <begin position="234"/>
        <end position="254"/>
    </location>
</feature>
<dbReference type="Pfam" id="PF00069">
    <property type="entry name" value="Pkinase"/>
    <property type="match status" value="1"/>
</dbReference>
<dbReference type="EMBL" id="JAPUFD010000007">
    <property type="protein sequence ID" value="MDI1488215.1"/>
    <property type="molecule type" value="Genomic_DNA"/>
</dbReference>